<dbReference type="Pfam" id="PF03551">
    <property type="entry name" value="PadR"/>
    <property type="match status" value="1"/>
</dbReference>
<dbReference type="EMBL" id="JACXSI010000001">
    <property type="protein sequence ID" value="MBD3106896.1"/>
    <property type="molecule type" value="Genomic_DNA"/>
</dbReference>
<organism evidence="3 4">
    <name type="scientific">Peribacillus faecalis</name>
    <dbReference type="NCBI Taxonomy" id="2772559"/>
    <lineage>
        <taxon>Bacteria</taxon>
        <taxon>Bacillati</taxon>
        <taxon>Bacillota</taxon>
        <taxon>Bacilli</taxon>
        <taxon>Bacillales</taxon>
        <taxon>Bacillaceae</taxon>
        <taxon>Peribacillus</taxon>
    </lineage>
</organism>
<keyword evidence="1" id="KW-0175">Coiled coil</keyword>
<dbReference type="AlphaFoldDB" id="A0A927H9Z1"/>
<dbReference type="InterPro" id="IPR036388">
    <property type="entry name" value="WH-like_DNA-bd_sf"/>
</dbReference>
<dbReference type="Gene3D" id="1.10.10.10">
    <property type="entry name" value="Winged helix-like DNA-binding domain superfamily/Winged helix DNA-binding domain"/>
    <property type="match status" value="1"/>
</dbReference>
<evidence type="ECO:0000313" key="4">
    <source>
        <dbReference type="Proteomes" id="UP000602076"/>
    </source>
</evidence>
<reference evidence="3" key="1">
    <citation type="submission" date="2020-09" db="EMBL/GenBank/DDBJ databases">
        <title>Bacillus faecalis sp. nov., a moderately halophilic bacterium isolated from cow faeces.</title>
        <authorList>
            <person name="Jiang L."/>
            <person name="Lee J."/>
        </authorList>
    </citation>
    <scope>NUCLEOTIDE SEQUENCE</scope>
    <source>
        <strain evidence="3">AGMB 02131</strain>
    </source>
</reference>
<dbReference type="SUPFAM" id="SSF46785">
    <property type="entry name" value="Winged helix' DNA-binding domain"/>
    <property type="match status" value="1"/>
</dbReference>
<dbReference type="PANTHER" id="PTHR43252">
    <property type="entry name" value="TRANSCRIPTIONAL REGULATOR YQJI"/>
    <property type="match status" value="1"/>
</dbReference>
<dbReference type="InterPro" id="IPR036390">
    <property type="entry name" value="WH_DNA-bd_sf"/>
</dbReference>
<accession>A0A927H9Z1</accession>
<dbReference type="PANTHER" id="PTHR43252:SF7">
    <property type="entry name" value="TRANSCRIPTIONAL REGULATOR YQJI"/>
    <property type="match status" value="1"/>
</dbReference>
<dbReference type="RefSeq" id="WP_190996433.1">
    <property type="nucleotide sequence ID" value="NZ_JACXSI010000001.1"/>
</dbReference>
<sequence>MKKSRRTGFIQLAVSCLLLEKPMHGYQIMKELAERSGNVYSPSAGTIYPMLQMLQQNGYVDVKEIDGKNVYELNAIGREHTMKRIQDLNGKDFWTEWRSVLEWKQSKEARHLKHELLLLKEQIRHAEKVVRNQPEQTETLVSLLKQLQQELKDFQKKNE</sequence>
<evidence type="ECO:0000256" key="1">
    <source>
        <dbReference type="SAM" id="Coils"/>
    </source>
</evidence>
<proteinExistence type="predicted"/>
<keyword evidence="4" id="KW-1185">Reference proteome</keyword>
<comment type="caution">
    <text evidence="3">The sequence shown here is derived from an EMBL/GenBank/DDBJ whole genome shotgun (WGS) entry which is preliminary data.</text>
</comment>
<dbReference type="InterPro" id="IPR005149">
    <property type="entry name" value="Tscrpt_reg_PadR_N"/>
</dbReference>
<gene>
    <name evidence="3" type="ORF">IEO70_00700</name>
</gene>
<dbReference type="Proteomes" id="UP000602076">
    <property type="component" value="Unassembled WGS sequence"/>
</dbReference>
<name>A0A927H9Z1_9BACI</name>
<evidence type="ECO:0000313" key="3">
    <source>
        <dbReference type="EMBL" id="MBD3106896.1"/>
    </source>
</evidence>
<protein>
    <submittedName>
        <fullName evidence="3">PadR family transcriptional regulator</fullName>
    </submittedName>
</protein>
<feature type="coiled-coil region" evidence="1">
    <location>
        <begin position="109"/>
        <end position="157"/>
    </location>
</feature>
<feature type="domain" description="Transcription regulator PadR N-terminal" evidence="2">
    <location>
        <begin position="17"/>
        <end position="80"/>
    </location>
</feature>
<evidence type="ECO:0000259" key="2">
    <source>
        <dbReference type="Pfam" id="PF03551"/>
    </source>
</evidence>